<evidence type="ECO:0000313" key="6">
    <source>
        <dbReference type="EMBL" id="MEW2361148.1"/>
    </source>
</evidence>
<dbReference type="EMBL" id="JBEYRS010000001">
    <property type="protein sequence ID" value="MEW2361148.1"/>
    <property type="molecule type" value="Genomic_DNA"/>
</dbReference>
<evidence type="ECO:0000256" key="2">
    <source>
        <dbReference type="ARBA" id="ARBA00009194"/>
    </source>
</evidence>
<organism evidence="6 7">
    <name type="scientific">Streptomyces huasconensis</name>
    <dbReference type="NCBI Taxonomy" id="1854574"/>
    <lineage>
        <taxon>Bacteria</taxon>
        <taxon>Bacillati</taxon>
        <taxon>Actinomycetota</taxon>
        <taxon>Actinomycetes</taxon>
        <taxon>Kitasatosporales</taxon>
        <taxon>Streptomycetaceae</taxon>
        <taxon>Streptomyces</taxon>
    </lineage>
</organism>
<feature type="compositionally biased region" description="Polar residues" evidence="4">
    <location>
        <begin position="148"/>
        <end position="159"/>
    </location>
</feature>
<keyword evidence="5" id="KW-0732">Signal</keyword>
<sequence length="285" mass="30112">MSMSVRTGRKKTAGAALAAVLLAGGAVSCGSEKSDKAAGEGMAPVAAVKKAAKKTEDLTSFTFRMKGTVPGDGKVRADAAMSTKPLAMSMKVSAPDQGPQKMELRYVDGAVYLGGGKEAAKEMDGKSWIKFDAAAMGKAGGKPAATSVAGQAENNPADQSTLLTNSKDLKKVGSESVGGVETTHYTGTVTLDRIRELSKGKDAAARKRDEKAIRQYEDLGVEKLTMDLWVDGEDHTKQFRARGKADKGALDMTITFLDYNKPVNVTAPPKNEVMDLAQEMKGMEN</sequence>
<name>A0ABV3LNX9_9ACTN</name>
<dbReference type="InterPro" id="IPR009830">
    <property type="entry name" value="LppX/LprAFG"/>
</dbReference>
<dbReference type="SUPFAM" id="SSF89392">
    <property type="entry name" value="Prokaryotic lipoproteins and lipoprotein localization factors"/>
    <property type="match status" value="1"/>
</dbReference>
<feature type="region of interest" description="Disordered" evidence="4">
    <location>
        <begin position="140"/>
        <end position="159"/>
    </location>
</feature>
<protein>
    <submittedName>
        <fullName evidence="6">LppX_LprAFG lipoprotein</fullName>
    </submittedName>
</protein>
<dbReference type="PROSITE" id="PS51257">
    <property type="entry name" value="PROKAR_LIPOPROTEIN"/>
    <property type="match status" value="1"/>
</dbReference>
<keyword evidence="3" id="KW-1003">Cell membrane</keyword>
<dbReference type="InterPro" id="IPR029046">
    <property type="entry name" value="LolA/LolB/LppX"/>
</dbReference>
<evidence type="ECO:0000313" key="7">
    <source>
        <dbReference type="Proteomes" id="UP001553843"/>
    </source>
</evidence>
<comment type="subcellular location">
    <subcellularLocation>
        <location evidence="1">Cell envelope</location>
    </subcellularLocation>
</comment>
<feature type="signal peptide" evidence="5">
    <location>
        <begin position="1"/>
        <end position="18"/>
    </location>
</feature>
<reference evidence="6 7" key="1">
    <citation type="submission" date="2024-06" db="EMBL/GenBank/DDBJ databases">
        <title>The Natural Products Discovery Center: Release of the First 8490 Sequenced Strains for Exploring Actinobacteria Biosynthetic Diversity.</title>
        <authorList>
            <person name="Kalkreuter E."/>
            <person name="Kautsar S.A."/>
            <person name="Yang D."/>
            <person name="Bader C.D."/>
            <person name="Teijaro C.N."/>
            <person name="Fluegel L."/>
            <person name="Davis C.M."/>
            <person name="Simpson J.R."/>
            <person name="Lauterbach L."/>
            <person name="Steele A.D."/>
            <person name="Gui C."/>
            <person name="Meng S."/>
            <person name="Li G."/>
            <person name="Viehrig K."/>
            <person name="Ye F."/>
            <person name="Su P."/>
            <person name="Kiefer A.F."/>
            <person name="Nichols A."/>
            <person name="Cepeda A.J."/>
            <person name="Yan W."/>
            <person name="Fan B."/>
            <person name="Jiang Y."/>
            <person name="Adhikari A."/>
            <person name="Zheng C.-J."/>
            <person name="Schuster L."/>
            <person name="Cowan T.M."/>
            <person name="Smanski M.J."/>
            <person name="Chevrette M.G."/>
            <person name="De Carvalho L.P.S."/>
            <person name="Shen B."/>
        </authorList>
    </citation>
    <scope>NUCLEOTIDE SEQUENCE [LARGE SCALE GENOMIC DNA]</scope>
    <source>
        <strain evidence="6 7">NPDC047833</strain>
    </source>
</reference>
<accession>A0ABV3LNX9</accession>
<feature type="chain" id="PRO_5045925234" evidence="5">
    <location>
        <begin position="19"/>
        <end position="285"/>
    </location>
</feature>
<proteinExistence type="inferred from homology"/>
<evidence type="ECO:0000256" key="1">
    <source>
        <dbReference type="ARBA" id="ARBA00004196"/>
    </source>
</evidence>
<evidence type="ECO:0000256" key="3">
    <source>
        <dbReference type="ARBA" id="ARBA00022475"/>
    </source>
</evidence>
<evidence type="ECO:0000256" key="4">
    <source>
        <dbReference type="SAM" id="MobiDB-lite"/>
    </source>
</evidence>
<comment type="similarity">
    <text evidence="2">Belongs to the LppX/LprAFG lipoprotein family.</text>
</comment>
<dbReference type="Gene3D" id="2.50.20.20">
    <property type="match status" value="1"/>
</dbReference>
<dbReference type="Pfam" id="PF07161">
    <property type="entry name" value="LppX_LprAFG"/>
    <property type="match status" value="1"/>
</dbReference>
<evidence type="ECO:0000256" key="5">
    <source>
        <dbReference type="SAM" id="SignalP"/>
    </source>
</evidence>
<keyword evidence="3" id="KW-0472">Membrane</keyword>
<keyword evidence="6" id="KW-0449">Lipoprotein</keyword>
<gene>
    <name evidence="6" type="ORF">AB0887_04100</name>
</gene>
<keyword evidence="7" id="KW-1185">Reference proteome</keyword>
<comment type="caution">
    <text evidence="6">The sequence shown here is derived from an EMBL/GenBank/DDBJ whole genome shotgun (WGS) entry which is preliminary data.</text>
</comment>
<dbReference type="Proteomes" id="UP001553843">
    <property type="component" value="Unassembled WGS sequence"/>
</dbReference>